<feature type="transmembrane region" description="Helical" evidence="2">
    <location>
        <begin position="371"/>
        <end position="396"/>
    </location>
</feature>
<keyword evidence="2" id="KW-0812">Transmembrane</keyword>
<dbReference type="EMBL" id="UAPQ01000001">
    <property type="protein sequence ID" value="SPT52947.1"/>
    <property type="molecule type" value="Genomic_DNA"/>
</dbReference>
<feature type="transmembrane region" description="Helical" evidence="2">
    <location>
        <begin position="217"/>
        <end position="235"/>
    </location>
</feature>
<feature type="transmembrane region" description="Helical" evidence="2">
    <location>
        <begin position="416"/>
        <end position="436"/>
    </location>
</feature>
<name>A0ABY1VNA2_9ACTO</name>
<feature type="transmembrane region" description="Helical" evidence="2">
    <location>
        <begin position="293"/>
        <end position="316"/>
    </location>
</feature>
<evidence type="ECO:0000313" key="3">
    <source>
        <dbReference type="EMBL" id="SPT52947.1"/>
    </source>
</evidence>
<evidence type="ECO:0000313" key="4">
    <source>
        <dbReference type="Proteomes" id="UP000250006"/>
    </source>
</evidence>
<protein>
    <submittedName>
        <fullName evidence="3">Uncharacterized protein</fullName>
    </submittedName>
</protein>
<organism evidence="3 4">
    <name type="scientific">Actinomyces bovis</name>
    <dbReference type="NCBI Taxonomy" id="1658"/>
    <lineage>
        <taxon>Bacteria</taxon>
        <taxon>Bacillati</taxon>
        <taxon>Actinomycetota</taxon>
        <taxon>Actinomycetes</taxon>
        <taxon>Actinomycetales</taxon>
        <taxon>Actinomycetaceae</taxon>
        <taxon>Actinomyces</taxon>
    </lineage>
</organism>
<proteinExistence type="predicted"/>
<sequence>MTRLSHASPENKEIKPNAMTEIPENHQWPLGGSVPPPVVDPAAPAYDPAAPAAPVPPVAVPVMPAQPTAMPQAAQAAIAQPPAQPIAPPAAPAFPADHPVNLAFRPFATTAAQLTTLFTFLTVLGGAMLSGILLCAGASSAKNAPGFSDLLPVAIGMTLSGKLNTKQQAFFIQADANLTLLAMGTLGLIGAGIFLLTRRRRQVDGSLAPLSAVAMRSGAEALAISLVSAILLGLLKSSVKSGDTNMELAGSFFGIFAMVLLLVFLAQFLGRAGDLLFSRLPAPAATPLRELGAMLWSVGVVLAPVALVGDAIFLISQDAAGTIAFLPVYLGNLMTALVALGSFGALRVNTNSLSNMFGGDNGGKDISKAQFVWNLMGGWSVLLFLVMLVLLVVIAVRVGTRRQRLAVPDLSRTWQLPALAWVVALVFMHLLAPAHLDISGLGQEHSMGVSITWWSSMTFALLMALASVAAEYLPTFLYNTSPTLLRLCAGSAALGAWVQGTTMAPGAAPTGGFPVAAQTGGFPTTPGVAPTGGFPADAQAGGFPVAAQTGGFPTTPGVAPTGGFPGAAPTGGFPVAAQTGGFPTTPSAAVTQPVTAPLPEPKPMDPATRKRVKRIGLSALVLGLLLAGAFGTITYMNSKRTPEVAVRAYLQLIADGKASEANAVVDPGVPNQQRLLLTDAALQGASSRIVVNDVKPSKIESKDHLVTASVSLDGKLSEFDLEVTEGPKEYGFLRTWKIQTPAITKFNLTSDEVNQIVVSGVPIDFPTVTEPGNLQVVEQYAYFGIYSLALPSKTATYLEPEVTSLRSEPRVQTGKLAGEPVHVTTKGNAKLEELVLKAVNDQAAACVTTQHNQDKQCPYELRQTKMESMSVHSKATKVTITKGTSFTSGSITFKYKPAPTTWTPKPKEDKVKYLMTGEIKFPADGGEPVVEVNKSQASWGD</sequence>
<keyword evidence="2" id="KW-0472">Membrane</keyword>
<feature type="transmembrane region" description="Helical" evidence="2">
    <location>
        <begin position="247"/>
        <end position="269"/>
    </location>
</feature>
<feature type="transmembrane region" description="Helical" evidence="2">
    <location>
        <begin position="176"/>
        <end position="197"/>
    </location>
</feature>
<feature type="transmembrane region" description="Helical" evidence="2">
    <location>
        <begin position="323"/>
        <end position="346"/>
    </location>
</feature>
<gene>
    <name evidence="3" type="ORF">NCTC11535_00601</name>
</gene>
<comment type="caution">
    <text evidence="3">The sequence shown here is derived from an EMBL/GenBank/DDBJ whole genome shotgun (WGS) entry which is preliminary data.</text>
</comment>
<feature type="region of interest" description="Disordered" evidence="1">
    <location>
        <begin position="587"/>
        <end position="607"/>
    </location>
</feature>
<accession>A0ABY1VNA2</accession>
<evidence type="ECO:0000256" key="2">
    <source>
        <dbReference type="SAM" id="Phobius"/>
    </source>
</evidence>
<keyword evidence="4" id="KW-1185">Reference proteome</keyword>
<feature type="region of interest" description="Disordered" evidence="1">
    <location>
        <begin position="23"/>
        <end position="42"/>
    </location>
</feature>
<dbReference type="Proteomes" id="UP000250006">
    <property type="component" value="Unassembled WGS sequence"/>
</dbReference>
<evidence type="ECO:0000256" key="1">
    <source>
        <dbReference type="SAM" id="MobiDB-lite"/>
    </source>
</evidence>
<feature type="transmembrane region" description="Helical" evidence="2">
    <location>
        <begin position="615"/>
        <end position="636"/>
    </location>
</feature>
<feature type="transmembrane region" description="Helical" evidence="2">
    <location>
        <begin position="114"/>
        <end position="140"/>
    </location>
</feature>
<keyword evidence="2" id="KW-1133">Transmembrane helix</keyword>
<feature type="transmembrane region" description="Helical" evidence="2">
    <location>
        <begin position="451"/>
        <end position="473"/>
    </location>
</feature>
<reference evidence="3 4" key="1">
    <citation type="submission" date="2018-06" db="EMBL/GenBank/DDBJ databases">
        <authorList>
            <consortium name="Pathogen Informatics"/>
            <person name="Doyle S."/>
        </authorList>
    </citation>
    <scope>NUCLEOTIDE SEQUENCE [LARGE SCALE GENOMIC DNA]</scope>
    <source>
        <strain evidence="3 4">NCTC11535</strain>
    </source>
</reference>